<evidence type="ECO:0000256" key="1">
    <source>
        <dbReference type="ARBA" id="ARBA00003732"/>
    </source>
</evidence>
<dbReference type="AlphaFoldDB" id="A0A0R0F4E8"/>
<keyword evidence="4" id="KW-0862">Zinc</keyword>
<keyword evidence="8" id="KW-1185">Reference proteome</keyword>
<evidence type="ECO:0000313" key="8">
    <source>
        <dbReference type="Proteomes" id="UP000008827"/>
    </source>
</evidence>
<reference evidence="7" key="2">
    <citation type="submission" date="2018-02" db="UniProtKB">
        <authorList>
            <consortium name="EnsemblPlants"/>
        </authorList>
    </citation>
    <scope>IDENTIFICATION</scope>
    <source>
        <strain evidence="7">Williams 82</strain>
    </source>
</reference>
<reference evidence="6 7" key="1">
    <citation type="journal article" date="2010" name="Nature">
        <title>Genome sequence of the palaeopolyploid soybean.</title>
        <authorList>
            <person name="Schmutz J."/>
            <person name="Cannon S.B."/>
            <person name="Schlueter J."/>
            <person name="Ma J."/>
            <person name="Mitros T."/>
            <person name="Nelson W."/>
            <person name="Hyten D.L."/>
            <person name="Song Q."/>
            <person name="Thelen J.J."/>
            <person name="Cheng J."/>
            <person name="Xu D."/>
            <person name="Hellsten U."/>
            <person name="May G.D."/>
            <person name="Yu Y."/>
            <person name="Sakurai T."/>
            <person name="Umezawa T."/>
            <person name="Bhattacharyya M.K."/>
            <person name="Sandhu D."/>
            <person name="Valliyodan B."/>
            <person name="Lindquist E."/>
            <person name="Peto M."/>
            <person name="Grant D."/>
            <person name="Shu S."/>
            <person name="Goodstein D."/>
            <person name="Barry K."/>
            <person name="Futrell-Griggs M."/>
            <person name="Abernathy B."/>
            <person name="Du J."/>
            <person name="Tian Z."/>
            <person name="Zhu L."/>
            <person name="Gill N."/>
            <person name="Joshi T."/>
            <person name="Libault M."/>
            <person name="Sethuraman A."/>
            <person name="Zhang X.-C."/>
            <person name="Shinozaki K."/>
            <person name="Nguyen H.T."/>
            <person name="Wing R.A."/>
            <person name="Cregan P."/>
            <person name="Specht J."/>
            <person name="Grimwood J."/>
            <person name="Rokhsar D."/>
            <person name="Stacey G."/>
            <person name="Shoemaker R.C."/>
            <person name="Jackson S.A."/>
        </authorList>
    </citation>
    <scope>NUCLEOTIDE SEQUENCE [LARGE SCALE GENOMIC DNA]</scope>
    <source>
        <strain evidence="7">cv. Williams 82</strain>
        <tissue evidence="6">Callus</tissue>
    </source>
</reference>
<comment type="function">
    <text evidence="1">May be involved in environmental stress response.</text>
</comment>
<dbReference type="PANTHER" id="PTHR10634:SF98">
    <property type="entry name" value="ZINC FINGER A20 AND AN1 DOMAIN-CONTAINING STRESS-ASSOCIATED PROTEIN 3"/>
    <property type="match status" value="1"/>
</dbReference>
<dbReference type="Pfam" id="PF01754">
    <property type="entry name" value="zf-A20"/>
    <property type="match status" value="1"/>
</dbReference>
<reference evidence="6" key="3">
    <citation type="submission" date="2018-07" db="EMBL/GenBank/DDBJ databases">
        <title>WGS assembly of Glycine max.</title>
        <authorList>
            <person name="Schmutz J."/>
            <person name="Cannon S."/>
            <person name="Schlueter J."/>
            <person name="Ma J."/>
            <person name="Mitros T."/>
            <person name="Nelson W."/>
            <person name="Hyten D."/>
            <person name="Song Q."/>
            <person name="Thelen J."/>
            <person name="Cheng J."/>
            <person name="Xu D."/>
            <person name="Hellsten U."/>
            <person name="May G."/>
            <person name="Yu Y."/>
            <person name="Sakurai T."/>
            <person name="Umezawa T."/>
            <person name="Bhattacharyya M."/>
            <person name="Sandhu D."/>
            <person name="Valliyodan B."/>
            <person name="Lindquist E."/>
            <person name="Peto M."/>
            <person name="Grant D."/>
            <person name="Shu S."/>
            <person name="Goodstein D."/>
            <person name="Barry K."/>
            <person name="Futrell-Griggs M."/>
            <person name="Abernathy B."/>
            <person name="Du J."/>
            <person name="Tian Z."/>
            <person name="Zhu L."/>
            <person name="Gill N."/>
            <person name="Joshi T."/>
            <person name="Libault M."/>
            <person name="Sethuraman A."/>
            <person name="Zhang X."/>
            <person name="Shinozaki K."/>
            <person name="Nguyen H."/>
            <person name="Wing R."/>
            <person name="Cregan P."/>
            <person name="Specht J."/>
            <person name="Grimwood J."/>
            <person name="Rokhsar D."/>
            <person name="Stacey G."/>
            <person name="Shoemaker R."/>
            <person name="Jackson S."/>
        </authorList>
    </citation>
    <scope>NUCLEOTIDE SEQUENCE</scope>
    <source>
        <tissue evidence="6">Callus</tissue>
    </source>
</reference>
<name>A0A0R0F4E8_SOYBN</name>
<dbReference type="SUPFAM" id="SSF118310">
    <property type="entry name" value="AN1-like Zinc finger"/>
    <property type="match status" value="1"/>
</dbReference>
<dbReference type="GO" id="GO:0008270">
    <property type="term" value="F:zinc ion binding"/>
    <property type="evidence" value="ECO:0007669"/>
    <property type="project" value="UniProtKB-KW"/>
</dbReference>
<dbReference type="SMR" id="A0A0R0F4E8"/>
<dbReference type="InterPro" id="IPR035896">
    <property type="entry name" value="AN1-like_Znf"/>
</dbReference>
<dbReference type="PANTHER" id="PTHR10634">
    <property type="entry name" value="AN1-TYPE ZINC FINGER PROTEIN"/>
    <property type="match status" value="1"/>
</dbReference>
<dbReference type="Gene3D" id="4.10.1110.10">
    <property type="entry name" value="AN1-like Zinc finger"/>
    <property type="match status" value="1"/>
</dbReference>
<dbReference type="OMA" id="RCYRDLQ"/>
<dbReference type="EMBL" id="CM000851">
    <property type="protein sequence ID" value="KRH01118.1"/>
    <property type="molecule type" value="Genomic_DNA"/>
</dbReference>
<dbReference type="InterPro" id="IPR050652">
    <property type="entry name" value="AN1_A20_ZnFinger"/>
</dbReference>
<dbReference type="PROSITE" id="PS51036">
    <property type="entry name" value="ZF_A20"/>
    <property type="match status" value="1"/>
</dbReference>
<dbReference type="Gene3D" id="1.20.5.4770">
    <property type="match status" value="1"/>
</dbReference>
<dbReference type="SUPFAM" id="SSF57716">
    <property type="entry name" value="Glucocorticoid receptor-like (DNA-binding domain)"/>
    <property type="match status" value="1"/>
</dbReference>
<evidence type="ECO:0000313" key="6">
    <source>
        <dbReference type="EMBL" id="KRH01118.1"/>
    </source>
</evidence>
<dbReference type="Proteomes" id="UP000008827">
    <property type="component" value="Chromosome 18"/>
</dbReference>
<sequence length="149" mass="16697">MAEEHRCQAPCFYANNCSFFGSPTTQNMCSKCYCNFQLKEQQSSNAKMVLNQFLVPLPPLAVISQSLSFSTPAADLASKVVLDAPHVAEKVKALQPNQCMTCRLSLRDDALQTHRYPKKHACEFDFKKMGREQIAKANPVVKGKKLEKI</sequence>
<dbReference type="Gramene" id="KRH01118">
    <property type="protein sequence ID" value="KRH01118"/>
    <property type="gene ID" value="GLYMA_18G255100"/>
</dbReference>
<dbReference type="InParanoid" id="A0A0R0F4E8"/>
<dbReference type="OrthoDB" id="428577at2759"/>
<protein>
    <recommendedName>
        <fullName evidence="5">A20-type domain-containing protein</fullName>
    </recommendedName>
</protein>
<evidence type="ECO:0000256" key="2">
    <source>
        <dbReference type="ARBA" id="ARBA00022723"/>
    </source>
</evidence>
<evidence type="ECO:0000313" key="7">
    <source>
        <dbReference type="EnsemblPlants" id="KRH01118"/>
    </source>
</evidence>
<dbReference type="STRING" id="3847.A0A0R0F4E8"/>
<dbReference type="InterPro" id="IPR002653">
    <property type="entry name" value="Znf_A20"/>
</dbReference>
<keyword evidence="3" id="KW-0863">Zinc-finger</keyword>
<evidence type="ECO:0000256" key="3">
    <source>
        <dbReference type="ARBA" id="ARBA00022771"/>
    </source>
</evidence>
<gene>
    <name evidence="6" type="ORF">GLYMA_18G255100</name>
</gene>
<evidence type="ECO:0000259" key="5">
    <source>
        <dbReference type="PROSITE" id="PS51036"/>
    </source>
</evidence>
<evidence type="ECO:0000256" key="4">
    <source>
        <dbReference type="ARBA" id="ARBA00022833"/>
    </source>
</evidence>
<proteinExistence type="predicted"/>
<accession>A0A0R0F4E8</accession>
<keyword evidence="2" id="KW-0479">Metal-binding</keyword>
<organism evidence="6">
    <name type="scientific">Glycine max</name>
    <name type="common">Soybean</name>
    <name type="synonym">Glycine hispida</name>
    <dbReference type="NCBI Taxonomy" id="3847"/>
    <lineage>
        <taxon>Eukaryota</taxon>
        <taxon>Viridiplantae</taxon>
        <taxon>Streptophyta</taxon>
        <taxon>Embryophyta</taxon>
        <taxon>Tracheophyta</taxon>
        <taxon>Spermatophyta</taxon>
        <taxon>Magnoliopsida</taxon>
        <taxon>eudicotyledons</taxon>
        <taxon>Gunneridae</taxon>
        <taxon>Pentapetalae</taxon>
        <taxon>rosids</taxon>
        <taxon>fabids</taxon>
        <taxon>Fabales</taxon>
        <taxon>Fabaceae</taxon>
        <taxon>Papilionoideae</taxon>
        <taxon>50 kb inversion clade</taxon>
        <taxon>NPAAA clade</taxon>
        <taxon>indigoferoid/millettioid clade</taxon>
        <taxon>Phaseoleae</taxon>
        <taxon>Glycine</taxon>
        <taxon>Glycine subgen. Soja</taxon>
    </lineage>
</organism>
<feature type="domain" description="A20-type" evidence="5">
    <location>
        <begin position="1"/>
        <end position="41"/>
    </location>
</feature>
<dbReference type="GO" id="GO:0003677">
    <property type="term" value="F:DNA binding"/>
    <property type="evidence" value="ECO:0007669"/>
    <property type="project" value="InterPro"/>
</dbReference>
<dbReference type="EnsemblPlants" id="KRH01118">
    <property type="protein sequence ID" value="KRH01118"/>
    <property type="gene ID" value="GLYMA_18G255100"/>
</dbReference>